<accession>A0ABQ7R1P3</accession>
<keyword evidence="5" id="KW-0677">Repeat</keyword>
<comment type="subcellular location">
    <subcellularLocation>
        <location evidence="1">Cell projection</location>
        <location evidence="1">Cilium</location>
    </subcellularLocation>
    <subcellularLocation>
        <location evidence="2">Cytoplasm</location>
        <location evidence="2">Cytoskeleton</location>
    </subcellularLocation>
</comment>
<dbReference type="Proteomes" id="UP000823941">
    <property type="component" value="Chromosome 4"/>
</dbReference>
<reference evidence="9 10" key="1">
    <citation type="submission" date="2021-06" db="EMBL/GenBank/DDBJ databases">
        <title>A haploid diamondback moth (Plutella xylostella L.) genome assembly resolves 31 chromosomes and identifies a diamide resistance mutation.</title>
        <authorList>
            <person name="Ward C.M."/>
            <person name="Perry K.D."/>
            <person name="Baker G."/>
            <person name="Powis K."/>
            <person name="Heckel D.G."/>
            <person name="Baxter S.W."/>
        </authorList>
    </citation>
    <scope>NUCLEOTIDE SEQUENCE [LARGE SCALE GENOMIC DNA]</scope>
    <source>
        <strain evidence="9 10">LV</strain>
        <tissue evidence="9">Single pupa</tissue>
    </source>
</reference>
<evidence type="ECO:0000256" key="1">
    <source>
        <dbReference type="ARBA" id="ARBA00004138"/>
    </source>
</evidence>
<keyword evidence="6" id="KW-0175">Coiled coil</keyword>
<keyword evidence="3" id="KW-0963">Cytoplasm</keyword>
<evidence type="ECO:0000256" key="8">
    <source>
        <dbReference type="ARBA" id="ARBA00023273"/>
    </source>
</evidence>
<evidence type="ECO:0000256" key="3">
    <source>
        <dbReference type="ARBA" id="ARBA00022490"/>
    </source>
</evidence>
<comment type="caution">
    <text evidence="9">The sequence shown here is derived from an EMBL/GenBank/DDBJ whole genome shotgun (WGS) entry which is preliminary data.</text>
</comment>
<evidence type="ECO:0000256" key="7">
    <source>
        <dbReference type="ARBA" id="ARBA00023212"/>
    </source>
</evidence>
<proteinExistence type="predicted"/>
<evidence type="ECO:0000313" key="10">
    <source>
        <dbReference type="Proteomes" id="UP000823941"/>
    </source>
</evidence>
<evidence type="ECO:0000256" key="4">
    <source>
        <dbReference type="ARBA" id="ARBA00022574"/>
    </source>
</evidence>
<keyword evidence="7" id="KW-0206">Cytoskeleton</keyword>
<dbReference type="EMBL" id="JAHIBW010000004">
    <property type="protein sequence ID" value="KAG7311227.1"/>
    <property type="molecule type" value="Genomic_DNA"/>
</dbReference>
<organism evidence="9 10">
    <name type="scientific">Plutella xylostella</name>
    <name type="common">Diamondback moth</name>
    <name type="synonym">Plutella maculipennis</name>
    <dbReference type="NCBI Taxonomy" id="51655"/>
    <lineage>
        <taxon>Eukaryota</taxon>
        <taxon>Metazoa</taxon>
        <taxon>Ecdysozoa</taxon>
        <taxon>Arthropoda</taxon>
        <taxon>Hexapoda</taxon>
        <taxon>Insecta</taxon>
        <taxon>Pterygota</taxon>
        <taxon>Neoptera</taxon>
        <taxon>Endopterygota</taxon>
        <taxon>Lepidoptera</taxon>
        <taxon>Glossata</taxon>
        <taxon>Ditrysia</taxon>
        <taxon>Yponomeutoidea</taxon>
        <taxon>Plutellidae</taxon>
        <taxon>Plutella</taxon>
    </lineage>
</organism>
<keyword evidence="8" id="KW-0966">Cell projection</keyword>
<keyword evidence="10" id="KW-1185">Reference proteome</keyword>
<protein>
    <submittedName>
        <fullName evidence="9">Uncharacterized protein</fullName>
    </submittedName>
</protein>
<dbReference type="Pfam" id="PF25828">
    <property type="entry name" value="CC_Cfap43"/>
    <property type="match status" value="1"/>
</dbReference>
<evidence type="ECO:0000256" key="6">
    <source>
        <dbReference type="ARBA" id="ARBA00023054"/>
    </source>
</evidence>
<name>A0ABQ7R1P3_PLUXY</name>
<keyword evidence="4" id="KW-0853">WD repeat</keyword>
<dbReference type="PANTHER" id="PTHR14885:SF1">
    <property type="entry name" value="CILIA- AND FLAGELLA-ASSOCIATED PROTEIN 43"/>
    <property type="match status" value="1"/>
</dbReference>
<evidence type="ECO:0000256" key="2">
    <source>
        <dbReference type="ARBA" id="ARBA00004245"/>
    </source>
</evidence>
<sequence length="841" mass="98026">MKEQDRVAAWIKRTCWDMMQTQRVKLYAMFTHYQVENFPVLPTQRELWPELALTQHLRGVEMELDGDLLRPWLETTPSAEILTQPPIDYNASQLTVTPSSQISKSRLTQSQSRINQSRLSIGSQIQVDADVASAEDSVEENKYVLSGSDAHKYVEIPPYMIPQTQAHSYLQMNELYDISKLNVQNLRLWFNKQFDELYAMKKREVSLVLERNERLRFIVSELNKLSDLRGSFHHLAVDIRDPEWRQEEEPHKLIKVEPEECSIEPYISPSQIVIPEPESGPKDDFRERALIVMMDGVLETLWWDEIKKEIPKPLCMLDKDPETFNEDDLRLVFEYEAKVAFRNEERQKYRKMLHAEYAKLSGVLNEGIVKFNAKVKETWLMKLQVDACISQERLNLMRLRRTNLDRIEMAEKLETMRTSISDHETALSTLTDQLHTIQAALEACRNAHDALIQKQRHLERSCRNQLADMAPVQRDQCLKYFKKRPKWVQRATMTPVVLYELATAVLAGVRPPLLHGDCLEYFKGVEQLDNVSNMPAVLDEALWACVCRLRRANIDNEIRMKALVLETAYVESAKATWTAAINARRAARQAMFNDVVEHRRDVEVASRNKTIQLVLPAGQVEVLTSGYIEDFEDAALIPRDDVEAINNLICRVGEIKLRIMRKQMDFRRVILAREWQHAQSSMRLRHLRQQLHSYTRLQIPKELQWYLKNKELGGTDEQDLQRTEREVAASRASLNRMLDTEVQRVEDMQMRVSRVQGASQQLNAHIDKLHALASEKRLGEDPFAPIRVRREHKRRMATLVERSRLIRQVQANHSTIVLLQTELELLRLKTYPTLATFRTLN</sequence>
<dbReference type="PANTHER" id="PTHR14885">
    <property type="entry name" value="CILIA- AND FLAGELLA-ASSOCIATED PROTEIN 43-RELATED"/>
    <property type="match status" value="1"/>
</dbReference>
<evidence type="ECO:0000313" key="9">
    <source>
        <dbReference type="EMBL" id="KAG7311227.1"/>
    </source>
</evidence>
<evidence type="ECO:0000256" key="5">
    <source>
        <dbReference type="ARBA" id="ARBA00022737"/>
    </source>
</evidence>
<gene>
    <name evidence="9" type="ORF">JYU34_002258</name>
</gene>